<keyword evidence="3" id="KW-0012">Acyltransferase</keyword>
<dbReference type="EMBL" id="CP073809">
    <property type="protein sequence ID" value="UTH13069.1"/>
    <property type="molecule type" value="Genomic_DNA"/>
</dbReference>
<dbReference type="Proteomes" id="UP000295735">
    <property type="component" value="Unassembled WGS sequence"/>
</dbReference>
<accession>A0A9Q9BPI1</accession>
<dbReference type="GO" id="GO:0008999">
    <property type="term" value="F:protein-N-terminal-alanine acetyltransferase activity"/>
    <property type="evidence" value="ECO:0007669"/>
    <property type="project" value="TreeGrafter"/>
</dbReference>
<dbReference type="OrthoDB" id="423921at2"/>
<dbReference type="EC" id="2.3.1.-" evidence="3"/>
<dbReference type="EMBL" id="SCWC02000002">
    <property type="protein sequence ID" value="KAA1039998.1"/>
    <property type="molecule type" value="Genomic_DNA"/>
</dbReference>
<dbReference type="PROSITE" id="PS51186">
    <property type="entry name" value="GNAT"/>
    <property type="match status" value="1"/>
</dbReference>
<keyword evidence="4" id="KW-1185">Reference proteome</keyword>
<dbReference type="AlphaFoldDB" id="A0A9Q9BPI1"/>
<feature type="domain" description="N-acetyltransferase" evidence="1">
    <location>
        <begin position="4"/>
        <end position="159"/>
    </location>
</feature>
<dbReference type="SUPFAM" id="SSF55729">
    <property type="entry name" value="Acyl-CoA N-acyltransferases (Nat)"/>
    <property type="match status" value="1"/>
</dbReference>
<name>A0A9Q9BPI1_9STAP</name>
<reference evidence="3" key="2">
    <citation type="submission" date="2021-04" db="EMBL/GenBank/DDBJ databases">
        <title>Complete Genome Sequences of Macrococcus spp. from dog and cattle.</title>
        <authorList>
            <person name="Schwendener S."/>
            <person name="Perreten V."/>
        </authorList>
    </citation>
    <scope>NUCLEOTIDE SEQUENCE</scope>
    <source>
        <strain evidence="3">Epi0143-OL</strain>
    </source>
</reference>
<keyword evidence="3" id="KW-0808">Transferase</keyword>
<evidence type="ECO:0000313" key="5">
    <source>
        <dbReference type="Proteomes" id="UP001057381"/>
    </source>
</evidence>
<dbReference type="InterPro" id="IPR000182">
    <property type="entry name" value="GNAT_dom"/>
</dbReference>
<gene>
    <name evidence="2" type="ORF">ERX35_003145</name>
    <name evidence="3" type="ORF">KFV11_07250</name>
</gene>
<dbReference type="Gene3D" id="3.40.630.30">
    <property type="match status" value="1"/>
</dbReference>
<dbReference type="PANTHER" id="PTHR43617">
    <property type="entry name" value="L-AMINO ACID N-ACETYLTRANSFERASE"/>
    <property type="match status" value="1"/>
</dbReference>
<dbReference type="KEGG" id="mequ:KFV11_07250"/>
<organism evidence="3 5">
    <name type="scientific">Macrococcus equipercicus</name>
    <dbReference type="NCBI Taxonomy" id="69967"/>
    <lineage>
        <taxon>Bacteria</taxon>
        <taxon>Bacillati</taxon>
        <taxon>Bacillota</taxon>
        <taxon>Bacilli</taxon>
        <taxon>Bacillales</taxon>
        <taxon>Staphylococcaceae</taxon>
        <taxon>Macrococcus</taxon>
    </lineage>
</organism>
<dbReference type="CDD" id="cd04301">
    <property type="entry name" value="NAT_SF"/>
    <property type="match status" value="1"/>
</dbReference>
<reference evidence="2 4" key="1">
    <citation type="submission" date="2019-09" db="EMBL/GenBank/DDBJ databases">
        <authorList>
            <person name="Mazhar S."/>
            <person name="Altermann E."/>
            <person name="Hill C."/>
            <person name="Mcauliffe O."/>
        </authorList>
    </citation>
    <scope>NUCLEOTIDE SEQUENCE [LARGE SCALE GENOMIC DNA]</scope>
    <source>
        <strain evidence="2 4">ATCC 51831</strain>
    </source>
</reference>
<dbReference type="Proteomes" id="UP001057381">
    <property type="component" value="Chromosome"/>
</dbReference>
<dbReference type="RefSeq" id="WP_149458466.1">
    <property type="nucleotide sequence ID" value="NZ_CP073809.1"/>
</dbReference>
<dbReference type="Pfam" id="PF00583">
    <property type="entry name" value="Acetyltransf_1"/>
    <property type="match status" value="1"/>
</dbReference>
<evidence type="ECO:0000259" key="1">
    <source>
        <dbReference type="PROSITE" id="PS51186"/>
    </source>
</evidence>
<proteinExistence type="predicted"/>
<evidence type="ECO:0000313" key="2">
    <source>
        <dbReference type="EMBL" id="KAA1039998.1"/>
    </source>
</evidence>
<sequence length="160" mass="18669">MEAIEIRPMTRSWAEQIGGWDFGEGYEFYNIEGDLYIIEEFLNGHYYAAFCDDELIGFFCDGEMATVAFDYDIITDCLDIGLALRPDLTSQGYGRQLMAALMEFYRNMQQVNYFRLTVAAFNSRAVRLYERMGFQHVQQFEVVEGNERLSFYIMLLEVPS</sequence>
<protein>
    <submittedName>
        <fullName evidence="3">GNAT family N-acetyltransferase</fullName>
        <ecNumber evidence="3">2.3.1.-</ecNumber>
    </submittedName>
</protein>
<evidence type="ECO:0000313" key="4">
    <source>
        <dbReference type="Proteomes" id="UP000295735"/>
    </source>
</evidence>
<dbReference type="InterPro" id="IPR050276">
    <property type="entry name" value="MshD_Acetyltransferase"/>
</dbReference>
<dbReference type="PANTHER" id="PTHR43617:SF31">
    <property type="entry name" value="MYCOTHIOL ACETYLTRANSFERASE"/>
    <property type="match status" value="1"/>
</dbReference>
<evidence type="ECO:0000313" key="3">
    <source>
        <dbReference type="EMBL" id="UTH13069.1"/>
    </source>
</evidence>
<dbReference type="InterPro" id="IPR016181">
    <property type="entry name" value="Acyl_CoA_acyltransferase"/>
</dbReference>